<evidence type="ECO:0000256" key="1">
    <source>
        <dbReference type="SAM" id="MobiDB-lite"/>
    </source>
</evidence>
<dbReference type="Proteomes" id="UP000696280">
    <property type="component" value="Unassembled WGS sequence"/>
</dbReference>
<protein>
    <submittedName>
        <fullName evidence="2">Uncharacterized protein</fullName>
    </submittedName>
</protein>
<feature type="compositionally biased region" description="Low complexity" evidence="1">
    <location>
        <begin position="262"/>
        <end position="272"/>
    </location>
</feature>
<feature type="region of interest" description="Disordered" evidence="1">
    <location>
        <begin position="114"/>
        <end position="214"/>
    </location>
</feature>
<feature type="region of interest" description="Disordered" evidence="1">
    <location>
        <begin position="262"/>
        <end position="303"/>
    </location>
</feature>
<accession>A0A9N9PNW3</accession>
<feature type="compositionally biased region" description="Polar residues" evidence="1">
    <location>
        <begin position="273"/>
        <end position="283"/>
    </location>
</feature>
<feature type="compositionally biased region" description="Low complexity" evidence="1">
    <location>
        <begin position="145"/>
        <end position="157"/>
    </location>
</feature>
<evidence type="ECO:0000313" key="2">
    <source>
        <dbReference type="EMBL" id="CAG8948802.1"/>
    </source>
</evidence>
<feature type="compositionally biased region" description="Low complexity" evidence="1">
    <location>
        <begin position="174"/>
        <end position="185"/>
    </location>
</feature>
<dbReference type="EMBL" id="CAJVRL010000001">
    <property type="protein sequence ID" value="CAG8948802.1"/>
    <property type="molecule type" value="Genomic_DNA"/>
</dbReference>
<organism evidence="2 3">
    <name type="scientific">Hymenoscyphus fraxineus</name>
    <dbReference type="NCBI Taxonomy" id="746836"/>
    <lineage>
        <taxon>Eukaryota</taxon>
        <taxon>Fungi</taxon>
        <taxon>Dikarya</taxon>
        <taxon>Ascomycota</taxon>
        <taxon>Pezizomycotina</taxon>
        <taxon>Leotiomycetes</taxon>
        <taxon>Helotiales</taxon>
        <taxon>Helotiaceae</taxon>
        <taxon>Hymenoscyphus</taxon>
    </lineage>
</organism>
<keyword evidence="3" id="KW-1185">Reference proteome</keyword>
<feature type="compositionally biased region" description="Basic and acidic residues" evidence="1">
    <location>
        <begin position="292"/>
        <end position="303"/>
    </location>
</feature>
<proteinExistence type="predicted"/>
<reference evidence="2" key="1">
    <citation type="submission" date="2021-07" db="EMBL/GenBank/DDBJ databases">
        <authorList>
            <person name="Durling M."/>
        </authorList>
    </citation>
    <scope>NUCLEOTIDE SEQUENCE</scope>
</reference>
<feature type="compositionally biased region" description="Basic and acidic residues" evidence="1">
    <location>
        <begin position="203"/>
        <end position="214"/>
    </location>
</feature>
<name>A0A9N9PNW3_9HELO</name>
<comment type="caution">
    <text evidence="2">The sequence shown here is derived from an EMBL/GenBank/DDBJ whole genome shotgun (WGS) entry which is preliminary data.</text>
</comment>
<gene>
    <name evidence="2" type="ORF">HYFRA_00001925</name>
</gene>
<sequence>MNNSRLSKVPEIVDGRRIVNAQDIHPMYVLEDVPRHILEYADGGRDTIQRAIPSPPEGAAFFIRQDYEQRDKFNVILLKAGESIEHAGGSRTVVRAGEKYMYFQPSTSTFTSRSYTLTERGGTVQHSESKKYTITPGNAPKPPHRSQSSRSSSSKQPTRNFTVTPGAAPKPPHRSQSSSSRSSTSKQAHGTKSTAEGPGTFDKPWEPKKEPEVTPKAQFDHYWKCFDNLPRKEFAKAVEKEARRIKDAGGWDAVANNPSFLAAAARSSSRSSTSKQAHGNESTAEGPGTFDKPWEPKKEPEVTPKAQFDHYWKCFDNLPREEFAKAVEKEARRIKEAGGWDAVANNPSFLAAAARK</sequence>
<evidence type="ECO:0000313" key="3">
    <source>
        <dbReference type="Proteomes" id="UP000696280"/>
    </source>
</evidence>
<dbReference type="AlphaFoldDB" id="A0A9N9PNW3"/>
<dbReference type="OrthoDB" id="10483696at2759"/>